<dbReference type="RefSeq" id="XP_022945178.1">
    <property type="nucleotide sequence ID" value="XM_023089410.1"/>
</dbReference>
<evidence type="ECO:0000313" key="9">
    <source>
        <dbReference type="Proteomes" id="UP000504609"/>
    </source>
</evidence>
<accession>A0A6J1G036</accession>
<dbReference type="FunFam" id="1.25.40.10:FF:000031">
    <property type="entry name" value="Pentatricopeptide repeat-containing protein mitochondrial"/>
    <property type="match status" value="1"/>
</dbReference>
<comment type="similarity">
    <text evidence="2">Belongs to the PPR family. PCMP-H subfamily.</text>
</comment>
<reference evidence="10" key="1">
    <citation type="submission" date="2025-08" db="UniProtKB">
        <authorList>
            <consortium name="RefSeq"/>
        </authorList>
    </citation>
    <scope>IDENTIFICATION</scope>
    <source>
        <tissue evidence="10">Young leaves</tissue>
    </source>
</reference>
<evidence type="ECO:0000256" key="7">
    <source>
        <dbReference type="PROSITE-ProRule" id="PRU00708"/>
    </source>
</evidence>
<dbReference type="Proteomes" id="UP000504609">
    <property type="component" value="Unplaced"/>
</dbReference>
<dbReference type="PANTHER" id="PTHR47926">
    <property type="entry name" value="PENTATRICOPEPTIDE REPEAT-CONTAINING PROTEIN"/>
    <property type="match status" value="1"/>
</dbReference>
<evidence type="ECO:0000256" key="5">
    <source>
        <dbReference type="ARBA" id="ARBA00022737"/>
    </source>
</evidence>
<dbReference type="GO" id="GO:0008270">
    <property type="term" value="F:zinc ion binding"/>
    <property type="evidence" value="ECO:0007669"/>
    <property type="project" value="InterPro"/>
</dbReference>
<dbReference type="Pfam" id="PF20431">
    <property type="entry name" value="E_motif"/>
    <property type="match status" value="1"/>
</dbReference>
<dbReference type="SMR" id="A0A6J1G036"/>
<dbReference type="InterPro" id="IPR046848">
    <property type="entry name" value="E_motif"/>
</dbReference>
<keyword evidence="6" id="KW-0809">Transit peptide</keyword>
<dbReference type="PROSITE" id="PS51375">
    <property type="entry name" value="PPR"/>
    <property type="match status" value="6"/>
</dbReference>
<dbReference type="KEGG" id="cmos:111449497"/>
<dbReference type="InterPro" id="IPR011990">
    <property type="entry name" value="TPR-like_helical_dom_sf"/>
</dbReference>
<keyword evidence="5" id="KW-0677">Repeat</keyword>
<dbReference type="GO" id="GO:0009451">
    <property type="term" value="P:RNA modification"/>
    <property type="evidence" value="ECO:0007669"/>
    <property type="project" value="InterPro"/>
</dbReference>
<dbReference type="NCBIfam" id="TIGR00756">
    <property type="entry name" value="PPR"/>
    <property type="match status" value="6"/>
</dbReference>
<dbReference type="AlphaFoldDB" id="A0A6J1G036"/>
<dbReference type="FunFam" id="1.25.40.10:FF:000395">
    <property type="entry name" value="Pentatricopeptide repeat-containing protein chloroplastic"/>
    <property type="match status" value="1"/>
</dbReference>
<evidence type="ECO:0000256" key="1">
    <source>
        <dbReference type="ARBA" id="ARBA00004229"/>
    </source>
</evidence>
<gene>
    <name evidence="10" type="primary">LOC111449497</name>
</gene>
<proteinExistence type="inferred from homology"/>
<feature type="repeat" description="PPR" evidence="7">
    <location>
        <begin position="520"/>
        <end position="554"/>
    </location>
</feature>
<dbReference type="FunFam" id="1.25.40.10:FF:000073">
    <property type="entry name" value="Pentatricopeptide repeat-containing protein chloroplastic"/>
    <property type="match status" value="1"/>
</dbReference>
<feature type="repeat" description="PPR" evidence="7">
    <location>
        <begin position="555"/>
        <end position="585"/>
    </location>
</feature>
<name>A0A6J1G036_CUCMO</name>
<organism evidence="9 10">
    <name type="scientific">Cucurbita moschata</name>
    <name type="common">Winter crookneck squash</name>
    <name type="synonym">Cucurbita pepo var. moschata</name>
    <dbReference type="NCBI Taxonomy" id="3662"/>
    <lineage>
        <taxon>Eukaryota</taxon>
        <taxon>Viridiplantae</taxon>
        <taxon>Streptophyta</taxon>
        <taxon>Embryophyta</taxon>
        <taxon>Tracheophyta</taxon>
        <taxon>Spermatophyta</taxon>
        <taxon>Magnoliopsida</taxon>
        <taxon>eudicotyledons</taxon>
        <taxon>Gunneridae</taxon>
        <taxon>Pentapetalae</taxon>
        <taxon>rosids</taxon>
        <taxon>fabids</taxon>
        <taxon>Cucurbitales</taxon>
        <taxon>Cucurbitaceae</taxon>
        <taxon>Cucurbiteae</taxon>
        <taxon>Cucurbita</taxon>
    </lineage>
</organism>
<keyword evidence="4" id="KW-0934">Plastid</keyword>
<dbReference type="GO" id="GO:0003723">
    <property type="term" value="F:RNA binding"/>
    <property type="evidence" value="ECO:0007669"/>
    <property type="project" value="InterPro"/>
</dbReference>
<feature type="repeat" description="PPR" evidence="7">
    <location>
        <begin position="318"/>
        <end position="352"/>
    </location>
</feature>
<dbReference type="InterPro" id="IPR046960">
    <property type="entry name" value="PPR_At4g14850-like_plant"/>
</dbReference>
<dbReference type="PANTHER" id="PTHR47926:SF373">
    <property type="entry name" value="TETRATRICOPEPTIDE-LIKE HELICAL DOMAIN SUPERFAMILY, DYW DOMAIN-CONTAINING PROTEIN"/>
    <property type="match status" value="1"/>
</dbReference>
<dbReference type="InterPro" id="IPR002885">
    <property type="entry name" value="PPR_rpt"/>
</dbReference>
<dbReference type="InterPro" id="IPR032867">
    <property type="entry name" value="DYW_dom"/>
</dbReference>
<feature type="repeat" description="PPR" evidence="7">
    <location>
        <begin position="116"/>
        <end position="150"/>
    </location>
</feature>
<feature type="repeat" description="PPR" evidence="7">
    <location>
        <begin position="419"/>
        <end position="453"/>
    </location>
</feature>
<dbReference type="Pfam" id="PF01535">
    <property type="entry name" value="PPR"/>
    <property type="match status" value="5"/>
</dbReference>
<feature type="repeat" description="PPR" evidence="7">
    <location>
        <begin position="217"/>
        <end position="251"/>
    </location>
</feature>
<dbReference type="GO" id="GO:0009507">
    <property type="term" value="C:chloroplast"/>
    <property type="evidence" value="ECO:0007669"/>
    <property type="project" value="UniProtKB-SubCell"/>
</dbReference>
<dbReference type="Pfam" id="PF13812">
    <property type="entry name" value="PPR_3"/>
    <property type="match status" value="1"/>
</dbReference>
<evidence type="ECO:0000256" key="2">
    <source>
        <dbReference type="ARBA" id="ARBA00006643"/>
    </source>
</evidence>
<dbReference type="Pfam" id="PF14432">
    <property type="entry name" value="DYW_deaminase"/>
    <property type="match status" value="1"/>
</dbReference>
<protein>
    <submittedName>
        <fullName evidence="10">Pentatricopeptide repeat-containing protein At1g11290, chloroplastic</fullName>
    </submittedName>
</protein>
<dbReference type="Pfam" id="PF13041">
    <property type="entry name" value="PPR_2"/>
    <property type="match status" value="4"/>
</dbReference>
<dbReference type="FunFam" id="1.25.40.10:FF:002415">
    <property type="entry name" value="Uncharacterized protein"/>
    <property type="match status" value="1"/>
</dbReference>
<evidence type="ECO:0000259" key="8">
    <source>
        <dbReference type="Pfam" id="PF14432"/>
    </source>
</evidence>
<evidence type="ECO:0000256" key="3">
    <source>
        <dbReference type="ARBA" id="ARBA00022528"/>
    </source>
</evidence>
<keyword evidence="9" id="KW-1185">Reference proteome</keyword>
<evidence type="ECO:0000256" key="4">
    <source>
        <dbReference type="ARBA" id="ARBA00022640"/>
    </source>
</evidence>
<dbReference type="Gene3D" id="1.25.40.10">
    <property type="entry name" value="Tetratricopeptide repeat domain"/>
    <property type="match status" value="5"/>
</dbReference>
<comment type="subcellular location">
    <subcellularLocation>
        <location evidence="1">Plastid</location>
        <location evidence="1">Chloroplast</location>
    </subcellularLocation>
</comment>
<evidence type="ECO:0000313" key="10">
    <source>
        <dbReference type="RefSeq" id="XP_022945178.1"/>
    </source>
</evidence>
<feature type="domain" description="DYW" evidence="8">
    <location>
        <begin position="735"/>
        <end position="826"/>
    </location>
</feature>
<dbReference type="GeneID" id="111449497"/>
<sequence length="826" mass="91885">MSSQLLPVSSLPSIAIAKAHNQTPLKPSSISISSSPLPSHTLSERTHIPSHVYRHPAAVLLELCTSMKELHQILPLVIKNGLYNEHLFQTKLVSLFSKYGSINEAARVFEPIEEKIDVLYHTMLKGYAKNSSLETALAFLCRMRYDDVKPVVYNFTYLLKVCGDNADLKRGREIHGNLIKNSFGANVFAMTGVVNMYAKCRQIDDAYKMFDRMPVRDLVSWNTIITGFSQNGFANKALELVLSMQDEGQRPDSITLVTVLPAAADIGSLMVGKSIHGYAIRAGFSKLVNISTALVDMYSKCGSVDTARLIFDGMEQKTVVSWNSMMAGYVQSGEPEMAIAIFEKMLEEGIEPTNVTIMEALHACADLGDFEMGKFVHKFVDKLNLGSDVSIMNSLISMYSKCNRVDIASDIFMNLHRKTLVSWNAMILGYTQNGRVSEALNCFCEMQSLGIKSDSFTMVSVIPALAELSVTRQAKWIHGLVIRSCFDKNIFVTTALVDMYAKCGAIHMARKLFDMIDDRHVITWNAMIDGYGTHGLGRAAVNLFDEMRRGTVEPNDITFLCVISACSHSGLVDEGLRYFESMKQDYGLEPSMDHYGAMVDLLGRAGRIKEAWDFIGNMPVSPGITVYGAMLGACKIHKNVEFGEKSANKLFEMNPDEGGYHVLLANIYASASKWGKVAEVRRTMEKKGLKKTPGCSFVEIRNEVHSFYSGSTTHPQSKRIYAFLEELGDEIKAAGYVPDTSSIHDVEDAVQEQLLNSHSEKLAIAFSLLNTSPNTTIHVRKNLRVCGDCHNATKYISLVTGREIIVRDMHRFHHFKNGTCSCGDYW</sequence>
<keyword evidence="3" id="KW-0150">Chloroplast</keyword>
<dbReference type="FunFam" id="1.25.40.10:FF:001326">
    <property type="entry name" value="Pentatricopeptide repeat-containing protein"/>
    <property type="match status" value="1"/>
</dbReference>
<evidence type="ECO:0000256" key="6">
    <source>
        <dbReference type="ARBA" id="ARBA00022946"/>
    </source>
</evidence>